<organism evidence="1 2">
    <name type="scientific">Paenimyroides tangerinum</name>
    <dbReference type="NCBI Taxonomy" id="2488728"/>
    <lineage>
        <taxon>Bacteria</taxon>
        <taxon>Pseudomonadati</taxon>
        <taxon>Bacteroidota</taxon>
        <taxon>Flavobacteriia</taxon>
        <taxon>Flavobacteriales</taxon>
        <taxon>Flavobacteriaceae</taxon>
        <taxon>Paenimyroides</taxon>
    </lineage>
</organism>
<evidence type="ECO:0000313" key="2">
    <source>
        <dbReference type="Proteomes" id="UP000275719"/>
    </source>
</evidence>
<evidence type="ECO:0000313" key="1">
    <source>
        <dbReference type="EMBL" id="RRJ89711.1"/>
    </source>
</evidence>
<dbReference type="OrthoDB" id="1442420at2"/>
<evidence type="ECO:0008006" key="3">
    <source>
        <dbReference type="Google" id="ProtNLM"/>
    </source>
</evidence>
<dbReference type="RefSeq" id="WP_125019437.1">
    <property type="nucleotide sequence ID" value="NZ_RQVQ01000023.1"/>
</dbReference>
<protein>
    <recommendedName>
        <fullName evidence="3">Immunity protein 10</fullName>
    </recommendedName>
</protein>
<reference evidence="1 2" key="1">
    <citation type="submission" date="2018-11" db="EMBL/GenBank/DDBJ databases">
        <title>Flavobacterium sp. nov., YIM 102701-2 draft genome.</title>
        <authorList>
            <person name="Li G."/>
            <person name="Jiang Y."/>
        </authorList>
    </citation>
    <scope>NUCLEOTIDE SEQUENCE [LARGE SCALE GENOMIC DNA]</scope>
    <source>
        <strain evidence="1 2">YIM 102701-2</strain>
    </source>
</reference>
<accession>A0A3P3W3N9</accession>
<comment type="caution">
    <text evidence="1">The sequence shown here is derived from an EMBL/GenBank/DDBJ whole genome shotgun (WGS) entry which is preliminary data.</text>
</comment>
<keyword evidence="2" id="KW-1185">Reference proteome</keyword>
<proteinExistence type="predicted"/>
<sequence length="128" mass="14929">MDFIAKEISISDEGFGITISICQKEDKYNPNIDLSFEEIVNSMGKYILLQKTYAEDEFETDYYYFESHDKDNCGELDDYEIVLSHSEFIIKAPNFKYKIGIDSDSILFDELKQALQYFTKDKGKLIVL</sequence>
<name>A0A3P3W3N9_9FLAO</name>
<gene>
    <name evidence="1" type="ORF">EG240_10950</name>
</gene>
<dbReference type="EMBL" id="RQVQ01000023">
    <property type="protein sequence ID" value="RRJ89711.1"/>
    <property type="molecule type" value="Genomic_DNA"/>
</dbReference>
<dbReference type="AlphaFoldDB" id="A0A3P3W3N9"/>
<dbReference type="Proteomes" id="UP000275719">
    <property type="component" value="Unassembled WGS sequence"/>
</dbReference>